<accession>A0A8S1N0W6</accession>
<dbReference type="GO" id="GO:0003995">
    <property type="term" value="F:acyl-CoA dehydrogenase activity"/>
    <property type="evidence" value="ECO:0007669"/>
    <property type="project" value="TreeGrafter"/>
</dbReference>
<evidence type="ECO:0008006" key="9">
    <source>
        <dbReference type="Google" id="ProtNLM"/>
    </source>
</evidence>
<evidence type="ECO:0000313" key="8">
    <source>
        <dbReference type="Proteomes" id="UP000688137"/>
    </source>
</evidence>
<feature type="domain" description="Acyl-CoA dehydrogenase/oxidase C-terminal" evidence="4">
    <location>
        <begin position="598"/>
        <end position="748"/>
    </location>
</feature>
<dbReference type="PANTHER" id="PTHR48083">
    <property type="entry name" value="MEDIUM-CHAIN SPECIFIC ACYL-COA DEHYDROGENASE, MITOCHONDRIAL-RELATED"/>
    <property type="match status" value="1"/>
</dbReference>
<dbReference type="InterPro" id="IPR050741">
    <property type="entry name" value="Acyl-CoA_dehydrogenase"/>
</dbReference>
<evidence type="ECO:0000259" key="5">
    <source>
        <dbReference type="Pfam" id="PF02770"/>
    </source>
</evidence>
<dbReference type="Pfam" id="PF02770">
    <property type="entry name" value="Acyl-CoA_dh_M"/>
    <property type="match status" value="1"/>
</dbReference>
<evidence type="ECO:0000259" key="4">
    <source>
        <dbReference type="Pfam" id="PF00441"/>
    </source>
</evidence>
<dbReference type="GO" id="GO:0050660">
    <property type="term" value="F:flavin adenine dinucleotide binding"/>
    <property type="evidence" value="ECO:0007669"/>
    <property type="project" value="InterPro"/>
</dbReference>
<evidence type="ECO:0000256" key="1">
    <source>
        <dbReference type="ARBA" id="ARBA00011738"/>
    </source>
</evidence>
<dbReference type="AlphaFoldDB" id="A0A8S1N0W6"/>
<evidence type="ECO:0000256" key="2">
    <source>
        <dbReference type="ARBA" id="ARBA00022630"/>
    </source>
</evidence>
<dbReference type="Pfam" id="PF00441">
    <property type="entry name" value="Acyl-CoA_dh_1"/>
    <property type="match status" value="1"/>
</dbReference>
<evidence type="ECO:0000256" key="3">
    <source>
        <dbReference type="ARBA" id="ARBA00023002"/>
    </source>
</evidence>
<proteinExistence type="predicted"/>
<gene>
    <name evidence="7" type="ORF">PPRIM_AZ9-3.1.T0740047</name>
</gene>
<dbReference type="GO" id="GO:0005737">
    <property type="term" value="C:cytoplasm"/>
    <property type="evidence" value="ECO:0007669"/>
    <property type="project" value="TreeGrafter"/>
</dbReference>
<keyword evidence="2" id="KW-0285">Flavoprotein</keyword>
<dbReference type="InterPro" id="IPR009075">
    <property type="entry name" value="AcylCo_DH/oxidase_C"/>
</dbReference>
<comment type="subunit">
    <text evidence="1">Homodimer.</text>
</comment>
<keyword evidence="3" id="KW-0560">Oxidoreductase</keyword>
<dbReference type="Proteomes" id="UP000688137">
    <property type="component" value="Unassembled WGS sequence"/>
</dbReference>
<name>A0A8S1N0W6_PARPR</name>
<dbReference type="GO" id="GO:0033539">
    <property type="term" value="P:fatty acid beta-oxidation using acyl-CoA dehydrogenase"/>
    <property type="evidence" value="ECO:0007669"/>
    <property type="project" value="TreeGrafter"/>
</dbReference>
<dbReference type="OMA" id="KTHETRI"/>
<organism evidence="7 8">
    <name type="scientific">Paramecium primaurelia</name>
    <dbReference type="NCBI Taxonomy" id="5886"/>
    <lineage>
        <taxon>Eukaryota</taxon>
        <taxon>Sar</taxon>
        <taxon>Alveolata</taxon>
        <taxon>Ciliophora</taxon>
        <taxon>Intramacronucleata</taxon>
        <taxon>Oligohymenophorea</taxon>
        <taxon>Peniculida</taxon>
        <taxon>Parameciidae</taxon>
        <taxon>Paramecium</taxon>
    </lineage>
</organism>
<evidence type="ECO:0000313" key="7">
    <source>
        <dbReference type="EMBL" id="CAD8085262.1"/>
    </source>
</evidence>
<dbReference type="InterPro" id="IPR006091">
    <property type="entry name" value="Acyl-CoA_Oxase/DH_mid-dom"/>
</dbReference>
<dbReference type="Pfam" id="PF02771">
    <property type="entry name" value="Acyl-CoA_dh_N"/>
    <property type="match status" value="1"/>
</dbReference>
<comment type="caution">
    <text evidence="7">The sequence shown here is derived from an EMBL/GenBank/DDBJ whole genome shotgun (WGS) entry which is preliminary data.</text>
</comment>
<reference evidence="7" key="1">
    <citation type="submission" date="2021-01" db="EMBL/GenBank/DDBJ databases">
        <authorList>
            <consortium name="Genoscope - CEA"/>
            <person name="William W."/>
        </authorList>
    </citation>
    <scope>NUCLEOTIDE SEQUENCE</scope>
</reference>
<sequence>MSLQVQIHELISYLNNQSSILNYRQNEQVKTEHVTYLPTGEVIIASTINPQKQLTIRQSPIFGKLGITSINDDLSLQNELLKHQQNVIHICNDSRILGQGFYAYGQSNGRIFNQLALQSLAINERRLIFKEIISFLCRIHNLGQKEKVFNYQAIIESLRIQYKTHETRIQTNIEDLLYWLPMNVPELTIQESLCLGNVELNNFIFDQQEIKLINVQNWNSVNIGNPFLELSKFLSNYDIPYEKQVTDYGLQKIDHLLGLPSKPELINQYCIERNLDTIKYLNYNTIIVLLQKAIFKQQCIKTKVDPEKSNLFQQELEIISRSAWNMVLELTNDDPFQIKLRAETDQLQWAKYPVSQRCKSYYYRIRDFMRDEVFPMEKSQFDIVYSFNKDNHWKALPGIEHLQRRAKSMGLWNLFISDPIYGKGLTNLEYTFLSELMGTAFFGHEIFNCYAPETGNIKLLIMAATDYQKEKYLKPLLEGECKTFFAMSERNVASSDPTNFETIITKQGDGYVIKGSKWMVSGIQDERCKFGIVMGKTTVNPKSPFTEQTMFLVDTPHPNIKLKNPLSVFGYDEAPHGLIEVEFDNVYVPKENMLGKEGTAFAMSQGRLLGGRLHHSVRLLGLIRRSMDVLLERGQRRVHRGKKQKEDTAFQEKIGRMECDYQICKTMILNAAMVLDSLGGRHMQSLKTVSETKAFVPYKCQCIVDECIQLFGAQAITTDYILQIAFQACRGLRLMDGPCELHKKQVARFTQGSHLFNELVNVDGYIANL</sequence>
<dbReference type="EMBL" id="CAJJDM010000077">
    <property type="protein sequence ID" value="CAD8085262.1"/>
    <property type="molecule type" value="Genomic_DNA"/>
</dbReference>
<dbReference type="PANTHER" id="PTHR48083:SF13">
    <property type="entry name" value="ACYL-COA DEHYDROGENASE FAMILY MEMBER 11"/>
    <property type="match status" value="1"/>
</dbReference>
<dbReference type="InterPro" id="IPR013786">
    <property type="entry name" value="AcylCoA_DH/ox_N"/>
</dbReference>
<keyword evidence="8" id="KW-1185">Reference proteome</keyword>
<evidence type="ECO:0000259" key="6">
    <source>
        <dbReference type="Pfam" id="PF02771"/>
    </source>
</evidence>
<protein>
    <recommendedName>
        <fullName evidence="9">Acyl-CoA dehydrogenase</fullName>
    </recommendedName>
</protein>
<feature type="domain" description="Acyl-CoA dehydrogenase/oxidase N-terminal" evidence="6">
    <location>
        <begin position="395"/>
        <end position="480"/>
    </location>
</feature>
<feature type="domain" description="Acyl-CoA oxidase/dehydrogenase middle" evidence="5">
    <location>
        <begin position="485"/>
        <end position="586"/>
    </location>
</feature>